<protein>
    <recommendedName>
        <fullName evidence="5">Secretory carrier-associated membrane protein</fullName>
        <shortName evidence="5">Secretory carrier membrane protein</shortName>
    </recommendedName>
</protein>
<feature type="transmembrane region" description="Helical" evidence="5">
    <location>
        <begin position="235"/>
        <end position="254"/>
    </location>
</feature>
<dbReference type="GO" id="GO:0055038">
    <property type="term" value="C:recycling endosome membrane"/>
    <property type="evidence" value="ECO:0007669"/>
    <property type="project" value="TreeGrafter"/>
</dbReference>
<organism evidence="7 8">
    <name type="scientific">Amphibalanus amphitrite</name>
    <name type="common">Striped barnacle</name>
    <name type="synonym">Balanus amphitrite</name>
    <dbReference type="NCBI Taxonomy" id="1232801"/>
    <lineage>
        <taxon>Eukaryota</taxon>
        <taxon>Metazoa</taxon>
        <taxon>Ecdysozoa</taxon>
        <taxon>Arthropoda</taxon>
        <taxon>Crustacea</taxon>
        <taxon>Multicrustacea</taxon>
        <taxon>Cirripedia</taxon>
        <taxon>Thoracica</taxon>
        <taxon>Thoracicalcarea</taxon>
        <taxon>Balanomorpha</taxon>
        <taxon>Balanoidea</taxon>
        <taxon>Balanidae</taxon>
        <taxon>Amphibalaninae</taxon>
        <taxon>Amphibalanus</taxon>
    </lineage>
</organism>
<dbReference type="Proteomes" id="UP000440578">
    <property type="component" value="Unassembled WGS sequence"/>
</dbReference>
<keyword evidence="2 5" id="KW-0812">Transmembrane</keyword>
<evidence type="ECO:0000256" key="2">
    <source>
        <dbReference type="ARBA" id="ARBA00022692"/>
    </source>
</evidence>
<feature type="transmembrane region" description="Helical" evidence="5">
    <location>
        <begin position="129"/>
        <end position="151"/>
    </location>
</feature>
<dbReference type="EMBL" id="VIIS01001956">
    <property type="protein sequence ID" value="KAF0290416.1"/>
    <property type="molecule type" value="Genomic_DNA"/>
</dbReference>
<feature type="region of interest" description="Disordered" evidence="6">
    <location>
        <begin position="1"/>
        <end position="76"/>
    </location>
</feature>
<feature type="transmembrane region" description="Helical" evidence="5">
    <location>
        <begin position="157"/>
        <end position="178"/>
    </location>
</feature>
<evidence type="ECO:0000256" key="5">
    <source>
        <dbReference type="RuleBase" id="RU363122"/>
    </source>
</evidence>
<evidence type="ECO:0000256" key="6">
    <source>
        <dbReference type="SAM" id="MobiDB-lite"/>
    </source>
</evidence>
<dbReference type="GO" id="GO:0032588">
    <property type="term" value="C:trans-Golgi network membrane"/>
    <property type="evidence" value="ECO:0007669"/>
    <property type="project" value="TreeGrafter"/>
</dbReference>
<keyword evidence="8" id="KW-1185">Reference proteome</keyword>
<keyword evidence="5" id="KW-0813">Transport</keyword>
<evidence type="ECO:0000256" key="1">
    <source>
        <dbReference type="ARBA" id="ARBA00004141"/>
    </source>
</evidence>
<dbReference type="Pfam" id="PF04144">
    <property type="entry name" value="SCAMP"/>
    <property type="match status" value="1"/>
</dbReference>
<sequence>MSGFDDNPFADPFADPAVKSATQSNAPGLEEYNPFDGQQTAAAPAAGTGAAPAVMSPTQDTQPPPPYTASSQQQINTEQLQEALRSGQLNARQNNWPPLPSFVPIGPCFYQDINVDIPLEFQRITRHLYYLWGLHSMVLLVNIIGGMAMMIQFGQFSMFGLALLYFVLFTPASYVCWFRPIYKAFRSDSSFNFMVFFFVFFFQLMVSGVHAIGINNLGACGIINGLSAISAGQTAGNYVVGVLALLIGIGFAFVALCDFVLIVKVSGLAAAAPGWAVAFSTYEESTALALLTTLIAMAFTGVTALCGILILRVHKIYRTTGASMSKAQAEFTSGVMRNETVQSATADFAANAVRTQMQQPGGAGDRRF</sequence>
<evidence type="ECO:0000256" key="3">
    <source>
        <dbReference type="ARBA" id="ARBA00022989"/>
    </source>
</evidence>
<evidence type="ECO:0000256" key="4">
    <source>
        <dbReference type="ARBA" id="ARBA00023136"/>
    </source>
</evidence>
<dbReference type="InterPro" id="IPR007273">
    <property type="entry name" value="SCAMP"/>
</dbReference>
<keyword evidence="4 5" id="KW-0472">Membrane</keyword>
<comment type="caution">
    <text evidence="7">The sequence shown here is derived from an EMBL/GenBank/DDBJ whole genome shotgun (WGS) entry which is preliminary data.</text>
</comment>
<comment type="caution">
    <text evidence="5">Lacks conserved residue(s) required for the propagation of feature annotation.</text>
</comment>
<evidence type="ECO:0000313" key="7">
    <source>
        <dbReference type="EMBL" id="KAF0290416.1"/>
    </source>
</evidence>
<name>A0A6A4V728_AMPAM</name>
<dbReference type="AlphaFoldDB" id="A0A6A4V728"/>
<reference evidence="7 8" key="1">
    <citation type="submission" date="2019-07" db="EMBL/GenBank/DDBJ databases">
        <title>Draft genome assembly of a fouling barnacle, Amphibalanus amphitrite (Darwin, 1854): The first reference genome for Thecostraca.</title>
        <authorList>
            <person name="Kim W."/>
        </authorList>
    </citation>
    <scope>NUCLEOTIDE SEQUENCE [LARGE SCALE GENOMIC DNA]</scope>
    <source>
        <strain evidence="7">SNU_AA5</strain>
        <tissue evidence="7">Soma without cirri and trophi</tissue>
    </source>
</reference>
<feature type="transmembrane region" description="Helical" evidence="5">
    <location>
        <begin position="288"/>
        <end position="311"/>
    </location>
</feature>
<dbReference type="OrthoDB" id="242866at2759"/>
<evidence type="ECO:0000313" key="8">
    <source>
        <dbReference type="Proteomes" id="UP000440578"/>
    </source>
</evidence>
<feature type="transmembrane region" description="Helical" evidence="5">
    <location>
        <begin position="190"/>
        <end position="215"/>
    </location>
</feature>
<accession>A0A6A4V728</accession>
<feature type="transmembrane region" description="Helical" evidence="5">
    <location>
        <begin position="261"/>
        <end position="282"/>
    </location>
</feature>
<feature type="compositionally biased region" description="Low complexity" evidence="6">
    <location>
        <begin position="1"/>
        <end position="17"/>
    </location>
</feature>
<proteinExistence type="inferred from homology"/>
<keyword evidence="3 5" id="KW-1133">Transmembrane helix</keyword>
<dbReference type="PANTHER" id="PTHR10687">
    <property type="entry name" value="SECRETORY CARRIER-ASSOCIATED MEMBRANE PROTEIN SCAMP"/>
    <property type="match status" value="1"/>
</dbReference>
<dbReference type="PANTHER" id="PTHR10687:SF2">
    <property type="entry name" value="SECRETORY CARRIER-ASSOCIATED MEMBRANE PROTEIN"/>
    <property type="match status" value="1"/>
</dbReference>
<dbReference type="GO" id="GO:0015031">
    <property type="term" value="P:protein transport"/>
    <property type="evidence" value="ECO:0007669"/>
    <property type="project" value="InterPro"/>
</dbReference>
<comment type="subcellular location">
    <subcellularLocation>
        <location evidence="1 5">Membrane</location>
        <topology evidence="1 5">Multi-pass membrane protein</topology>
    </subcellularLocation>
</comment>
<comment type="similarity">
    <text evidence="5">Belongs to the SCAMP family.</text>
</comment>
<gene>
    <name evidence="7" type="primary">Scamp1_0</name>
    <name evidence="7" type="ORF">FJT64_011338</name>
</gene>
<feature type="compositionally biased region" description="Low complexity" evidence="6">
    <location>
        <begin position="40"/>
        <end position="61"/>
    </location>
</feature>